<sequence>MNTLPLSPLSALRRDRSPQAAAPRLPLELGPPTVALAPGEVLSRRGVAGARLRVLAGRAWVTEAHDAQDHVLEAGDIHTVRGSDLLVVEALGPEVAVLAWQLA</sequence>
<dbReference type="InterPro" id="IPR021317">
    <property type="entry name" value="DUF2917"/>
</dbReference>
<gene>
    <name evidence="2" type="ORF">F7Q92_00095</name>
</gene>
<proteinExistence type="predicted"/>
<evidence type="ECO:0000313" key="2">
    <source>
        <dbReference type="EMBL" id="KAB0585337.1"/>
    </source>
</evidence>
<evidence type="ECO:0000313" key="3">
    <source>
        <dbReference type="Proteomes" id="UP000430120"/>
    </source>
</evidence>
<dbReference type="EMBL" id="VZPB01000001">
    <property type="protein sequence ID" value="KAB0585337.1"/>
    <property type="molecule type" value="Genomic_DNA"/>
</dbReference>
<dbReference type="Proteomes" id="UP000430120">
    <property type="component" value="Unassembled WGS sequence"/>
</dbReference>
<organism evidence="2 3">
    <name type="scientific">Ideonella dechloratans</name>
    <dbReference type="NCBI Taxonomy" id="36863"/>
    <lineage>
        <taxon>Bacteria</taxon>
        <taxon>Pseudomonadati</taxon>
        <taxon>Pseudomonadota</taxon>
        <taxon>Betaproteobacteria</taxon>
        <taxon>Burkholderiales</taxon>
        <taxon>Sphaerotilaceae</taxon>
        <taxon>Ideonella</taxon>
    </lineage>
</organism>
<comment type="caution">
    <text evidence="2">The sequence shown here is derived from an EMBL/GenBank/DDBJ whole genome shotgun (WGS) entry which is preliminary data.</text>
</comment>
<dbReference type="OrthoDB" id="8720906at2"/>
<reference evidence="2 3" key="1">
    <citation type="submission" date="2019-09" db="EMBL/GenBank/DDBJ databases">
        <title>Draft genome sequences of 48 bacterial type strains from the CCUG.</title>
        <authorList>
            <person name="Tunovic T."/>
            <person name="Pineiro-Iglesias B."/>
            <person name="Unosson C."/>
            <person name="Inganas E."/>
            <person name="Ohlen M."/>
            <person name="Cardew S."/>
            <person name="Jensie-Markopoulos S."/>
            <person name="Salva-Serra F."/>
            <person name="Jaen-Luchoro D."/>
            <person name="Karlsson R."/>
            <person name="Svensson-Stadler L."/>
            <person name="Chun J."/>
            <person name="Moore E."/>
        </authorList>
    </citation>
    <scope>NUCLEOTIDE SEQUENCE [LARGE SCALE GENOMIC DNA]</scope>
    <source>
        <strain evidence="2 3">CCUG 30977</strain>
    </source>
</reference>
<dbReference type="Pfam" id="PF11142">
    <property type="entry name" value="DUF2917"/>
    <property type="match status" value="1"/>
</dbReference>
<keyword evidence="3" id="KW-1185">Reference proteome</keyword>
<evidence type="ECO:0000256" key="1">
    <source>
        <dbReference type="SAM" id="MobiDB-lite"/>
    </source>
</evidence>
<accession>A0A643FIH8</accession>
<protein>
    <submittedName>
        <fullName evidence="2">DUF2917 domain-containing protein</fullName>
    </submittedName>
</protein>
<name>A0A643FIH8_IDEDE</name>
<dbReference type="RefSeq" id="WP_151121912.1">
    <property type="nucleotide sequence ID" value="NZ_CP088081.1"/>
</dbReference>
<dbReference type="AlphaFoldDB" id="A0A643FIH8"/>
<feature type="region of interest" description="Disordered" evidence="1">
    <location>
        <begin position="1"/>
        <end position="29"/>
    </location>
</feature>